<keyword evidence="2" id="KW-1185">Reference proteome</keyword>
<proteinExistence type="predicted"/>
<dbReference type="EMBL" id="LWDX02046497">
    <property type="protein sequence ID" value="OEL22013.1"/>
    <property type="molecule type" value="Genomic_DNA"/>
</dbReference>
<sequence length="74" mass="8399">MDKLDYLPIRFHFDRAFFSSDGQLKYVGGSSKMSYIEMDKLSLPEIIGHLTDHVVASYAMRLHWLCPGSSCLTA</sequence>
<dbReference type="Proteomes" id="UP000095767">
    <property type="component" value="Unassembled WGS sequence"/>
</dbReference>
<comment type="caution">
    <text evidence="1">The sequence shown here is derived from an EMBL/GenBank/DDBJ whole genome shotgun (WGS) entry which is preliminary data.</text>
</comment>
<accession>A0A1E5VA34</accession>
<organism evidence="1 2">
    <name type="scientific">Dichanthelium oligosanthes</name>
    <dbReference type="NCBI Taxonomy" id="888268"/>
    <lineage>
        <taxon>Eukaryota</taxon>
        <taxon>Viridiplantae</taxon>
        <taxon>Streptophyta</taxon>
        <taxon>Embryophyta</taxon>
        <taxon>Tracheophyta</taxon>
        <taxon>Spermatophyta</taxon>
        <taxon>Magnoliopsida</taxon>
        <taxon>Liliopsida</taxon>
        <taxon>Poales</taxon>
        <taxon>Poaceae</taxon>
        <taxon>PACMAD clade</taxon>
        <taxon>Panicoideae</taxon>
        <taxon>Panicodae</taxon>
        <taxon>Paniceae</taxon>
        <taxon>Dichantheliinae</taxon>
        <taxon>Dichanthelium</taxon>
    </lineage>
</organism>
<gene>
    <name evidence="1" type="ORF">BAE44_0016968</name>
</gene>
<evidence type="ECO:0000313" key="2">
    <source>
        <dbReference type="Proteomes" id="UP000095767"/>
    </source>
</evidence>
<reference evidence="1 2" key="1">
    <citation type="submission" date="2016-09" db="EMBL/GenBank/DDBJ databases">
        <title>The draft genome of Dichanthelium oligosanthes: A C3 panicoid grass species.</title>
        <authorList>
            <person name="Studer A.J."/>
            <person name="Schnable J.C."/>
            <person name="Brutnell T.P."/>
        </authorList>
    </citation>
    <scope>NUCLEOTIDE SEQUENCE [LARGE SCALE GENOMIC DNA]</scope>
    <source>
        <strain evidence="2">cv. Kellogg 1175</strain>
        <tissue evidence="1">Leaf</tissue>
    </source>
</reference>
<evidence type="ECO:0000313" key="1">
    <source>
        <dbReference type="EMBL" id="OEL22013.1"/>
    </source>
</evidence>
<protein>
    <submittedName>
        <fullName evidence="1">Uncharacterized protein</fullName>
    </submittedName>
</protein>
<dbReference type="AlphaFoldDB" id="A0A1E5VA34"/>
<name>A0A1E5VA34_9POAL</name>
<dbReference type="OrthoDB" id="691381at2759"/>